<evidence type="ECO:0000313" key="2">
    <source>
        <dbReference type="EMBL" id="MET4569889.1"/>
    </source>
</evidence>
<gene>
    <name evidence="2" type="ORF">ABIE04_002250</name>
</gene>
<feature type="region of interest" description="Disordered" evidence="1">
    <location>
        <begin position="87"/>
        <end position="131"/>
    </location>
</feature>
<proteinExistence type="predicted"/>
<reference evidence="2 3" key="1">
    <citation type="submission" date="2024-06" db="EMBL/GenBank/DDBJ databases">
        <title>Sorghum-associated microbial communities from plants grown in Nebraska, USA.</title>
        <authorList>
            <person name="Schachtman D."/>
        </authorList>
    </citation>
    <scope>NUCLEOTIDE SEQUENCE [LARGE SCALE GENOMIC DNA]</scope>
    <source>
        <strain evidence="2 3">1757</strain>
    </source>
</reference>
<dbReference type="Proteomes" id="UP001549251">
    <property type="component" value="Unassembled WGS sequence"/>
</dbReference>
<keyword evidence="3" id="KW-1185">Reference proteome</keyword>
<comment type="caution">
    <text evidence="2">The sequence shown here is derived from an EMBL/GenBank/DDBJ whole genome shotgun (WGS) entry which is preliminary data.</text>
</comment>
<feature type="compositionally biased region" description="Basic and acidic residues" evidence="1">
    <location>
        <begin position="104"/>
        <end position="114"/>
    </location>
</feature>
<protein>
    <recommendedName>
        <fullName evidence="4">Lipoprotein</fullName>
    </recommendedName>
</protein>
<accession>A0ABV2PXY0</accession>
<dbReference type="RefSeq" id="WP_354550065.1">
    <property type="nucleotide sequence ID" value="NZ_JBEPSD010000002.1"/>
</dbReference>
<organism evidence="2 3">
    <name type="scientific">Rhodanobacter soli</name>
    <dbReference type="NCBI Taxonomy" id="590609"/>
    <lineage>
        <taxon>Bacteria</taxon>
        <taxon>Pseudomonadati</taxon>
        <taxon>Pseudomonadota</taxon>
        <taxon>Gammaproteobacteria</taxon>
        <taxon>Lysobacterales</taxon>
        <taxon>Rhodanobacteraceae</taxon>
        <taxon>Rhodanobacter</taxon>
    </lineage>
</organism>
<sequence length="131" mass="14603">MKRLLANLVLIVAAAALSGCYYDPGYSYVRGSGYSGDAYYGDGGNAYYVAPGYYDGYYGGYYGCCYAPGVSVGVSSVWYGGSRYRHDGYRDHRDYRGHAGQWRGHGDGRSDYRGGNRQRRGSRSDDRDHRH</sequence>
<dbReference type="EMBL" id="JBEPSD010000002">
    <property type="protein sequence ID" value="MET4569889.1"/>
    <property type="molecule type" value="Genomic_DNA"/>
</dbReference>
<dbReference type="PROSITE" id="PS51257">
    <property type="entry name" value="PROKAR_LIPOPROTEIN"/>
    <property type="match status" value="1"/>
</dbReference>
<evidence type="ECO:0008006" key="4">
    <source>
        <dbReference type="Google" id="ProtNLM"/>
    </source>
</evidence>
<evidence type="ECO:0000313" key="3">
    <source>
        <dbReference type="Proteomes" id="UP001549251"/>
    </source>
</evidence>
<name>A0ABV2PXY0_9GAMM</name>
<feature type="compositionally biased region" description="Basic and acidic residues" evidence="1">
    <location>
        <begin position="87"/>
        <end position="97"/>
    </location>
</feature>
<evidence type="ECO:0000256" key="1">
    <source>
        <dbReference type="SAM" id="MobiDB-lite"/>
    </source>
</evidence>
<feature type="compositionally biased region" description="Basic and acidic residues" evidence="1">
    <location>
        <begin position="122"/>
        <end position="131"/>
    </location>
</feature>